<evidence type="ECO:0000256" key="6">
    <source>
        <dbReference type="PROSITE-ProRule" id="PRU00035"/>
    </source>
</evidence>
<dbReference type="InterPro" id="IPR000770">
    <property type="entry name" value="SAND_dom"/>
</dbReference>
<dbReference type="Pfam" id="PF00439">
    <property type="entry name" value="Bromodomain"/>
    <property type="match status" value="1"/>
</dbReference>
<name>A0A3Q2XGN2_HAPBU</name>
<proteinExistence type="predicted"/>
<sequence>MDPLDFLELEEMLRFLHCNKTEISCMEDPVIFLCKLKDYNLISEDSFKKVSRMKKKEKGLYDILDWFEEKKSEHIKLFWKCAFKETVLSHNPKLQMLRKSLMDGSYHFDTQLPEKVETEDNGEKEKTEHSEEEARKENSVKKKRKYSKSICDEEDEQPGPSGLSTSAQKKSKKICFTPPMKKGEKGEIWTWPLYKSQLPVTCGQMSGTLQRDKLAKGEKCILANKQWFAPGEFERFAGKQSCKNWKLSIRCGGTPLGKLIKEGHLKTVAYKGGNKKAKKRLFSPEEATTESEKEEDDEEDQDSSSDEPTTGAGFYSVIFMMEALLDTHGCVTYYLHNVSVLDEEEAEEQTVQQPEAGLSNTKVFKVTCGGLAGTLHKKRFASGTLGKSIRTETSWMTPVDFCKESGPTNVSWKKDIRWDGKPLSALMEAEILKIHSLLCACPLCKPEPEDLENEKNDDECCICKNEEEDQELVVCEECPRSFHQKCHLPHVDDIILNDDSPWLCTFCVFRANHVCLDQLDVNAVMSQQISQHMMQCQYLLLSLRSADEEQMFSPDPMGYLANYSTSIKTPMWLGKVTEKLQQKQYQTVGEFVSDVQLIFANCATFNRGNPEILAIGNQLRELFDSEFKKAFNIQDQ</sequence>
<dbReference type="Gene3D" id="1.20.920.10">
    <property type="entry name" value="Bromodomain-like"/>
    <property type="match status" value="1"/>
</dbReference>
<evidence type="ECO:0000256" key="5">
    <source>
        <dbReference type="ARBA" id="ARBA00023117"/>
    </source>
</evidence>
<dbReference type="GO" id="GO:0003677">
    <property type="term" value="F:DNA binding"/>
    <property type="evidence" value="ECO:0007669"/>
    <property type="project" value="InterPro"/>
</dbReference>
<dbReference type="Gene3D" id="3.30.40.10">
    <property type="entry name" value="Zinc/RING finger domain, C3HC4 (zinc finger)"/>
    <property type="match status" value="1"/>
</dbReference>
<dbReference type="SMART" id="SM00258">
    <property type="entry name" value="SAND"/>
    <property type="match status" value="2"/>
</dbReference>
<feature type="domain" description="SAND" evidence="11">
    <location>
        <begin position="188"/>
        <end position="266"/>
    </location>
</feature>
<evidence type="ECO:0000313" key="12">
    <source>
        <dbReference type="Ensembl" id="ENSHBUP00000034625.1"/>
    </source>
</evidence>
<evidence type="ECO:0000256" key="8">
    <source>
        <dbReference type="SAM" id="MobiDB-lite"/>
    </source>
</evidence>
<dbReference type="InterPro" id="IPR013083">
    <property type="entry name" value="Znf_RING/FYVE/PHD"/>
</dbReference>
<keyword evidence="5 6" id="KW-0103">Bromodomain</keyword>
<dbReference type="GO" id="GO:0000981">
    <property type="term" value="F:DNA-binding transcription factor activity, RNA polymerase II-specific"/>
    <property type="evidence" value="ECO:0007669"/>
    <property type="project" value="TreeGrafter"/>
</dbReference>
<reference evidence="12" key="1">
    <citation type="submission" date="2025-08" db="UniProtKB">
        <authorList>
            <consortium name="Ensembl"/>
        </authorList>
    </citation>
    <scope>IDENTIFICATION</scope>
</reference>
<feature type="domain" description="PHD-type" evidence="10">
    <location>
        <begin position="457"/>
        <end position="510"/>
    </location>
</feature>
<dbReference type="CDD" id="cd04369">
    <property type="entry name" value="Bromodomain"/>
    <property type="match status" value="1"/>
</dbReference>
<dbReference type="Proteomes" id="UP000264840">
    <property type="component" value="Unplaced"/>
</dbReference>
<dbReference type="InterPro" id="IPR010919">
    <property type="entry name" value="SAND-like_dom_sf"/>
</dbReference>
<feature type="region of interest" description="Disordered" evidence="8">
    <location>
        <begin position="112"/>
        <end position="178"/>
    </location>
</feature>
<accession>A0A3Q2XGN2</accession>
<dbReference type="InterPro" id="IPR001487">
    <property type="entry name" value="Bromodomain"/>
</dbReference>
<keyword evidence="4" id="KW-0862">Zinc</keyword>
<keyword evidence="2" id="KW-0479">Metal-binding</keyword>
<dbReference type="SMART" id="SM00249">
    <property type="entry name" value="PHD"/>
    <property type="match status" value="1"/>
</dbReference>
<dbReference type="PROSITE" id="PS50014">
    <property type="entry name" value="BROMODOMAIN_2"/>
    <property type="match status" value="1"/>
</dbReference>
<protein>
    <submittedName>
        <fullName evidence="12">Nuclear body protein SP140-like protein</fullName>
    </submittedName>
</protein>
<feature type="compositionally biased region" description="Acidic residues" evidence="8">
    <location>
        <begin position="287"/>
        <end position="305"/>
    </location>
</feature>
<evidence type="ECO:0000259" key="10">
    <source>
        <dbReference type="PROSITE" id="PS50016"/>
    </source>
</evidence>
<dbReference type="GO" id="GO:0005634">
    <property type="term" value="C:nucleus"/>
    <property type="evidence" value="ECO:0007669"/>
    <property type="project" value="InterPro"/>
</dbReference>
<dbReference type="InterPro" id="IPR043563">
    <property type="entry name" value="Sp110/Sp140/Sp140L-like"/>
</dbReference>
<dbReference type="Gene3D" id="3.10.390.10">
    <property type="entry name" value="SAND domain-like"/>
    <property type="match status" value="2"/>
</dbReference>
<evidence type="ECO:0000256" key="3">
    <source>
        <dbReference type="ARBA" id="ARBA00022771"/>
    </source>
</evidence>
<dbReference type="InterPro" id="IPR019787">
    <property type="entry name" value="Znf_PHD-finger"/>
</dbReference>
<evidence type="ECO:0000313" key="13">
    <source>
        <dbReference type="Proteomes" id="UP000264840"/>
    </source>
</evidence>
<dbReference type="PRINTS" id="PR00503">
    <property type="entry name" value="BROMODOMAIN"/>
</dbReference>
<keyword evidence="13" id="KW-1185">Reference proteome</keyword>
<feature type="domain" description="Bromo" evidence="9">
    <location>
        <begin position="554"/>
        <end position="613"/>
    </location>
</feature>
<evidence type="ECO:0000259" key="11">
    <source>
        <dbReference type="PROSITE" id="PS50864"/>
    </source>
</evidence>
<dbReference type="GO" id="GO:0008270">
    <property type="term" value="F:zinc ion binding"/>
    <property type="evidence" value="ECO:0007669"/>
    <property type="project" value="UniProtKB-KW"/>
</dbReference>
<reference evidence="12" key="2">
    <citation type="submission" date="2025-09" db="UniProtKB">
        <authorList>
            <consortium name="Ensembl"/>
        </authorList>
    </citation>
    <scope>IDENTIFICATION</scope>
</reference>
<dbReference type="Ensembl" id="ENSHBUT00000029532.1">
    <property type="protein sequence ID" value="ENSHBUP00000034625.1"/>
    <property type="gene ID" value="ENSHBUG00000022257.1"/>
</dbReference>
<evidence type="ECO:0000256" key="1">
    <source>
        <dbReference type="ARBA" id="ARBA00022553"/>
    </source>
</evidence>
<keyword evidence="1" id="KW-0597">Phosphoprotein</keyword>
<dbReference type="Pfam" id="PF01342">
    <property type="entry name" value="SAND"/>
    <property type="match status" value="2"/>
</dbReference>
<keyword evidence="3 7" id="KW-0863">Zinc-finger</keyword>
<evidence type="ECO:0000256" key="7">
    <source>
        <dbReference type="PROSITE-ProRule" id="PRU00146"/>
    </source>
</evidence>
<feature type="compositionally biased region" description="Basic and acidic residues" evidence="8">
    <location>
        <begin position="112"/>
        <end position="140"/>
    </location>
</feature>
<dbReference type="Pfam" id="PF00628">
    <property type="entry name" value="PHD"/>
    <property type="match status" value="1"/>
</dbReference>
<dbReference type="PANTHER" id="PTHR46386">
    <property type="entry name" value="NUCLEAR BODY PROTEIN SP140"/>
    <property type="match status" value="1"/>
</dbReference>
<evidence type="ECO:0000256" key="4">
    <source>
        <dbReference type="ARBA" id="ARBA00022833"/>
    </source>
</evidence>
<feature type="region of interest" description="Disordered" evidence="8">
    <location>
        <begin position="279"/>
        <end position="309"/>
    </location>
</feature>
<dbReference type="SMART" id="SM00297">
    <property type="entry name" value="BROMO"/>
    <property type="match status" value="1"/>
</dbReference>
<dbReference type="AlphaFoldDB" id="A0A3Q2XGN2"/>
<dbReference type="InterPro" id="IPR036427">
    <property type="entry name" value="Bromodomain-like_sf"/>
</dbReference>
<dbReference type="PANTHER" id="PTHR46386:SF1">
    <property type="entry name" value="NUCLEAR BODY PROTEIN SP140-LIKE PROTEIN"/>
    <property type="match status" value="1"/>
</dbReference>
<dbReference type="SUPFAM" id="SSF63763">
    <property type="entry name" value="SAND domain-like"/>
    <property type="match status" value="2"/>
</dbReference>
<dbReference type="InterPro" id="IPR011011">
    <property type="entry name" value="Znf_FYVE_PHD"/>
</dbReference>
<dbReference type="Pfam" id="PF03172">
    <property type="entry name" value="HSR"/>
    <property type="match status" value="1"/>
</dbReference>
<dbReference type="GeneTree" id="ENSGT00940000166738"/>
<dbReference type="PROSITE" id="PS50864">
    <property type="entry name" value="SAND"/>
    <property type="match status" value="2"/>
</dbReference>
<evidence type="ECO:0000256" key="2">
    <source>
        <dbReference type="ARBA" id="ARBA00022723"/>
    </source>
</evidence>
<dbReference type="InterPro" id="IPR001965">
    <property type="entry name" value="Znf_PHD"/>
</dbReference>
<organism evidence="12 13">
    <name type="scientific">Haplochromis burtoni</name>
    <name type="common">Burton's mouthbrooder</name>
    <name type="synonym">Chromis burtoni</name>
    <dbReference type="NCBI Taxonomy" id="8153"/>
    <lineage>
        <taxon>Eukaryota</taxon>
        <taxon>Metazoa</taxon>
        <taxon>Chordata</taxon>
        <taxon>Craniata</taxon>
        <taxon>Vertebrata</taxon>
        <taxon>Euteleostomi</taxon>
        <taxon>Actinopterygii</taxon>
        <taxon>Neopterygii</taxon>
        <taxon>Teleostei</taxon>
        <taxon>Neoteleostei</taxon>
        <taxon>Acanthomorphata</taxon>
        <taxon>Ovalentaria</taxon>
        <taxon>Cichlomorphae</taxon>
        <taxon>Cichliformes</taxon>
        <taxon>Cichlidae</taxon>
        <taxon>African cichlids</taxon>
        <taxon>Pseudocrenilabrinae</taxon>
        <taxon>Haplochromini</taxon>
        <taxon>Haplochromis</taxon>
    </lineage>
</organism>
<dbReference type="SUPFAM" id="SSF47370">
    <property type="entry name" value="Bromodomain"/>
    <property type="match status" value="1"/>
</dbReference>
<dbReference type="PROSITE" id="PS50016">
    <property type="entry name" value="ZF_PHD_2"/>
    <property type="match status" value="1"/>
</dbReference>
<evidence type="ECO:0000259" key="9">
    <source>
        <dbReference type="PROSITE" id="PS50014"/>
    </source>
</evidence>
<dbReference type="SUPFAM" id="SSF57903">
    <property type="entry name" value="FYVE/PHD zinc finger"/>
    <property type="match status" value="1"/>
</dbReference>
<dbReference type="InterPro" id="IPR004865">
    <property type="entry name" value="HSR_dom"/>
</dbReference>
<feature type="domain" description="SAND" evidence="11">
    <location>
        <begin position="348"/>
        <end position="433"/>
    </location>
</feature>